<feature type="domain" description="Peptidase C39-like" evidence="1">
    <location>
        <begin position="10"/>
        <end position="138"/>
    </location>
</feature>
<dbReference type="Proteomes" id="UP000185568">
    <property type="component" value="Unassembled WGS sequence"/>
</dbReference>
<comment type="caution">
    <text evidence="2">The sequence shown here is derived from an EMBL/GenBank/DDBJ whole genome shotgun (WGS) entry which is preliminary data.</text>
</comment>
<dbReference type="STRING" id="1714264.BTO30_09820"/>
<name>A0A1Q8Q4Z6_9BACI</name>
<dbReference type="InterPro" id="IPR039564">
    <property type="entry name" value="Peptidase_C39-like"/>
</dbReference>
<keyword evidence="3" id="KW-1185">Reference proteome</keyword>
<proteinExistence type="predicted"/>
<evidence type="ECO:0000313" key="2">
    <source>
        <dbReference type="EMBL" id="OLN22351.1"/>
    </source>
</evidence>
<sequence>MIGGRAVISVSGQSQYSDDIKKRYRASACGPVTISVIMNYWFKNAYPLHANDLYKKLGTTPIGLFRFMLVRRLRRILGPDWSVKSSNRIHEVIDELDSVHPVAAKFDKYLTFRFFKKPLYVYHWVVLTGYEIENGEIYLFFHDNGAPRRDSKFQRAAFSRHASVLRFALITPKRTLRLRQDS</sequence>
<accession>A0A1Q8Q4Z6</accession>
<dbReference type="InterPro" id="IPR038765">
    <property type="entry name" value="Papain-like_cys_pep_sf"/>
</dbReference>
<protein>
    <recommendedName>
        <fullName evidence="1">Peptidase C39-like domain-containing protein</fullName>
    </recommendedName>
</protein>
<reference evidence="2 3" key="1">
    <citation type="submission" date="2016-12" db="EMBL/GenBank/DDBJ databases">
        <title>Domibacillus antri genome sequencing.</title>
        <authorList>
            <person name="Verma A."/>
            <person name="Krishnamurthi S."/>
        </authorList>
    </citation>
    <scope>NUCLEOTIDE SEQUENCE [LARGE SCALE GENOMIC DNA]</scope>
    <source>
        <strain evidence="2 3">XD80</strain>
    </source>
</reference>
<dbReference type="SUPFAM" id="SSF54001">
    <property type="entry name" value="Cysteine proteinases"/>
    <property type="match status" value="1"/>
</dbReference>
<evidence type="ECO:0000259" key="1">
    <source>
        <dbReference type="Pfam" id="PF13529"/>
    </source>
</evidence>
<dbReference type="AlphaFoldDB" id="A0A1Q8Q4Z6"/>
<gene>
    <name evidence="2" type="ORF">BTO30_09820</name>
</gene>
<evidence type="ECO:0000313" key="3">
    <source>
        <dbReference type="Proteomes" id="UP000185568"/>
    </source>
</evidence>
<organism evidence="2 3">
    <name type="scientific">Domibacillus antri</name>
    <dbReference type="NCBI Taxonomy" id="1714264"/>
    <lineage>
        <taxon>Bacteria</taxon>
        <taxon>Bacillati</taxon>
        <taxon>Bacillota</taxon>
        <taxon>Bacilli</taxon>
        <taxon>Bacillales</taxon>
        <taxon>Bacillaceae</taxon>
        <taxon>Domibacillus</taxon>
    </lineage>
</organism>
<dbReference type="Pfam" id="PF13529">
    <property type="entry name" value="Peptidase_C39_2"/>
    <property type="match status" value="1"/>
</dbReference>
<dbReference type="EMBL" id="MSDU01000020">
    <property type="protein sequence ID" value="OLN22351.1"/>
    <property type="molecule type" value="Genomic_DNA"/>
</dbReference>